<dbReference type="InterPro" id="IPR016163">
    <property type="entry name" value="Ald_DH_C"/>
</dbReference>
<dbReference type="EMBL" id="KZ395939">
    <property type="protein sequence ID" value="PIO54506.1"/>
    <property type="molecule type" value="Genomic_DNA"/>
</dbReference>
<proteinExistence type="predicted"/>
<keyword evidence="1" id="KW-0560">Oxidoreductase</keyword>
<gene>
    <name evidence="2" type="ORF">TELCIR_24130</name>
</gene>
<dbReference type="PANTHER" id="PTHR43570">
    <property type="entry name" value="ALDEHYDE DEHYDROGENASE"/>
    <property type="match status" value="1"/>
</dbReference>
<dbReference type="SUPFAM" id="SSF53720">
    <property type="entry name" value="ALDH-like"/>
    <property type="match status" value="1"/>
</dbReference>
<dbReference type="AlphaFoldDB" id="A0A2G9T955"/>
<feature type="non-terminal residue" evidence="2">
    <location>
        <position position="86"/>
    </location>
</feature>
<sequence>MVSAATKPKLVDAMRRTIAEFYGSDIKSSRDYSRIINQRHFDRLSSLLDSSKGTILFIGGERDRNDLFLPPVILDVKADDPFMNDE</sequence>
<evidence type="ECO:0000256" key="1">
    <source>
        <dbReference type="ARBA" id="ARBA00023002"/>
    </source>
</evidence>
<dbReference type="InterPro" id="IPR012394">
    <property type="entry name" value="Aldehyde_DH_NAD(P)"/>
</dbReference>
<dbReference type="Proteomes" id="UP000230423">
    <property type="component" value="Unassembled WGS sequence"/>
</dbReference>
<evidence type="ECO:0000313" key="2">
    <source>
        <dbReference type="EMBL" id="PIO54506.1"/>
    </source>
</evidence>
<dbReference type="GO" id="GO:0006081">
    <property type="term" value="P:aldehyde metabolic process"/>
    <property type="evidence" value="ECO:0007669"/>
    <property type="project" value="InterPro"/>
</dbReference>
<organism evidence="2 3">
    <name type="scientific">Teladorsagia circumcincta</name>
    <name type="common">Brown stomach worm</name>
    <name type="synonym">Ostertagia circumcincta</name>
    <dbReference type="NCBI Taxonomy" id="45464"/>
    <lineage>
        <taxon>Eukaryota</taxon>
        <taxon>Metazoa</taxon>
        <taxon>Ecdysozoa</taxon>
        <taxon>Nematoda</taxon>
        <taxon>Chromadorea</taxon>
        <taxon>Rhabditida</taxon>
        <taxon>Rhabditina</taxon>
        <taxon>Rhabditomorpha</taxon>
        <taxon>Strongyloidea</taxon>
        <taxon>Trichostrongylidae</taxon>
        <taxon>Teladorsagia</taxon>
    </lineage>
</organism>
<keyword evidence="3" id="KW-1185">Reference proteome</keyword>
<dbReference type="OrthoDB" id="440325at2759"/>
<dbReference type="Gene3D" id="3.40.309.10">
    <property type="entry name" value="Aldehyde Dehydrogenase, Chain A, domain 2"/>
    <property type="match status" value="1"/>
</dbReference>
<reference evidence="2 3" key="1">
    <citation type="submission" date="2015-09" db="EMBL/GenBank/DDBJ databases">
        <title>Draft genome of the parasitic nematode Teladorsagia circumcincta isolate WARC Sus (inbred).</title>
        <authorList>
            <person name="Mitreva M."/>
        </authorList>
    </citation>
    <scope>NUCLEOTIDE SEQUENCE [LARGE SCALE GENOMIC DNA]</scope>
    <source>
        <strain evidence="2 3">S</strain>
    </source>
</reference>
<name>A0A2G9T955_TELCI</name>
<protein>
    <submittedName>
        <fullName evidence="2">Uncharacterized protein</fullName>
    </submittedName>
</protein>
<dbReference type="GO" id="GO:0004029">
    <property type="term" value="F:aldehyde dehydrogenase (NAD+) activity"/>
    <property type="evidence" value="ECO:0007669"/>
    <property type="project" value="TreeGrafter"/>
</dbReference>
<dbReference type="InterPro" id="IPR016161">
    <property type="entry name" value="Ald_DH/histidinol_DH"/>
</dbReference>
<evidence type="ECO:0000313" key="3">
    <source>
        <dbReference type="Proteomes" id="UP000230423"/>
    </source>
</evidence>
<dbReference type="PANTHER" id="PTHR43570:SF16">
    <property type="entry name" value="ALDEHYDE DEHYDROGENASE TYPE III, ISOFORM Q"/>
    <property type="match status" value="1"/>
</dbReference>
<accession>A0A2G9T955</accession>
<dbReference type="GO" id="GO:0005737">
    <property type="term" value="C:cytoplasm"/>
    <property type="evidence" value="ECO:0007669"/>
    <property type="project" value="TreeGrafter"/>
</dbReference>